<dbReference type="InterPro" id="IPR021109">
    <property type="entry name" value="Peptidase_aspartic_dom_sf"/>
</dbReference>
<evidence type="ECO:0000313" key="1">
    <source>
        <dbReference type="EMBL" id="OIP36676.1"/>
    </source>
</evidence>
<accession>A0A1J5DKY5</accession>
<protein>
    <recommendedName>
        <fullName evidence="3">Clan AA aspartic protease</fullName>
    </recommendedName>
</protein>
<evidence type="ECO:0008006" key="3">
    <source>
        <dbReference type="Google" id="ProtNLM"/>
    </source>
</evidence>
<dbReference type="Gene3D" id="2.40.70.10">
    <property type="entry name" value="Acid Proteases"/>
    <property type="match status" value="1"/>
</dbReference>
<dbReference type="EMBL" id="MNYI01000234">
    <property type="protein sequence ID" value="OIP36676.1"/>
    <property type="molecule type" value="Genomic_DNA"/>
</dbReference>
<organism evidence="1 2">
    <name type="scientific">Candidatus Desantisbacteria bacterium CG2_30_40_21</name>
    <dbReference type="NCBI Taxonomy" id="1817895"/>
    <lineage>
        <taxon>Bacteria</taxon>
        <taxon>Candidatus Desantisiibacteriota</taxon>
    </lineage>
</organism>
<comment type="caution">
    <text evidence="1">The sequence shown here is derived from an EMBL/GenBank/DDBJ whole genome shotgun (WGS) entry which is preliminary data.</text>
</comment>
<gene>
    <name evidence="1" type="ORF">AUJ95_09160</name>
</gene>
<sequence length="120" mass="12882">MGLTKVTVTVSNLTKSKSGYEALFLVDTGAIHCMAPESELIKVGIQVEGKAVYELANGQPVEYKYGFARISFMGEETVSRIIFGPDDVESILGVVALEDVGIGVDPVTMTLKRMPAISLK</sequence>
<name>A0A1J5DKY5_9BACT</name>
<evidence type="ECO:0000313" key="2">
    <source>
        <dbReference type="Proteomes" id="UP000183085"/>
    </source>
</evidence>
<dbReference type="Proteomes" id="UP000183085">
    <property type="component" value="Unassembled WGS sequence"/>
</dbReference>
<proteinExistence type="predicted"/>
<reference evidence="1 2" key="1">
    <citation type="journal article" date="2016" name="Environ. Microbiol.">
        <title>Genomic resolution of a cold subsurface aquifer community provides metabolic insights for novel microbes adapted to high CO concentrations.</title>
        <authorList>
            <person name="Probst A.J."/>
            <person name="Castelle C.J."/>
            <person name="Singh A."/>
            <person name="Brown C.T."/>
            <person name="Anantharaman K."/>
            <person name="Sharon I."/>
            <person name="Hug L.A."/>
            <person name="Burstein D."/>
            <person name="Emerson J.B."/>
            <person name="Thomas B.C."/>
            <person name="Banfield J.F."/>
        </authorList>
    </citation>
    <scope>NUCLEOTIDE SEQUENCE [LARGE SCALE GENOMIC DNA]</scope>
    <source>
        <strain evidence="1">CG2_30_40_21</strain>
    </source>
</reference>
<dbReference type="AlphaFoldDB" id="A0A1J5DKY5"/>